<comment type="caution">
    <text evidence="5">The sequence shown here is derived from an EMBL/GenBank/DDBJ whole genome shotgun (WGS) entry which is preliminary data.</text>
</comment>
<keyword evidence="3" id="KW-0812">Transmembrane</keyword>
<dbReference type="EMBL" id="VFOP01000001">
    <property type="protein sequence ID" value="TQL49823.1"/>
    <property type="molecule type" value="Genomic_DNA"/>
</dbReference>
<comment type="similarity">
    <text evidence="1">Belongs to the LytR/CpsA/Psr (LCP) family.</text>
</comment>
<evidence type="ECO:0000256" key="2">
    <source>
        <dbReference type="SAM" id="MobiDB-lite"/>
    </source>
</evidence>
<dbReference type="InterPro" id="IPR050922">
    <property type="entry name" value="LytR/CpsA/Psr_CW_biosynth"/>
</dbReference>
<accession>A0A542YNY7</accession>
<proteinExistence type="inferred from homology"/>
<name>A0A542YNY7_9MICO</name>
<evidence type="ECO:0000256" key="1">
    <source>
        <dbReference type="ARBA" id="ARBA00006068"/>
    </source>
</evidence>
<feature type="transmembrane region" description="Helical" evidence="3">
    <location>
        <begin position="61"/>
        <end position="83"/>
    </location>
</feature>
<dbReference type="PANTHER" id="PTHR33392:SF6">
    <property type="entry name" value="POLYISOPRENYL-TEICHOIC ACID--PEPTIDOGLYCAN TEICHOIC ACID TRANSFERASE TAGU"/>
    <property type="match status" value="1"/>
</dbReference>
<dbReference type="InterPro" id="IPR004474">
    <property type="entry name" value="LytR_CpsA_psr"/>
</dbReference>
<evidence type="ECO:0000256" key="3">
    <source>
        <dbReference type="SAM" id="Phobius"/>
    </source>
</evidence>
<reference evidence="5 6" key="1">
    <citation type="submission" date="2019-06" db="EMBL/GenBank/DDBJ databases">
        <title>Sequencing the genomes of 1000 actinobacteria strains.</title>
        <authorList>
            <person name="Klenk H.-P."/>
        </authorList>
    </citation>
    <scope>NUCLEOTIDE SEQUENCE [LARGE SCALE GENOMIC DNA]</scope>
    <source>
        <strain evidence="5 6">DSM 12335</strain>
    </source>
</reference>
<evidence type="ECO:0000313" key="5">
    <source>
        <dbReference type="EMBL" id="TQL49823.1"/>
    </source>
</evidence>
<dbReference type="NCBIfam" id="TIGR00350">
    <property type="entry name" value="lytR_cpsA_psr"/>
    <property type="match status" value="1"/>
</dbReference>
<keyword evidence="3" id="KW-1133">Transmembrane helix</keyword>
<feature type="domain" description="Cell envelope-related transcriptional attenuator" evidence="4">
    <location>
        <begin position="146"/>
        <end position="284"/>
    </location>
</feature>
<keyword evidence="6" id="KW-1185">Reference proteome</keyword>
<dbReference type="RefSeq" id="WP_141784036.1">
    <property type="nucleotide sequence ID" value="NZ_BAAAIK010000003.1"/>
</dbReference>
<evidence type="ECO:0000259" key="4">
    <source>
        <dbReference type="Pfam" id="PF03816"/>
    </source>
</evidence>
<sequence>MAGRDDRYDGGGRGDEGYLDDSYDDGAYDDGPFDERADDGGYDAAGAGAAPPRKRRRGLRILLVGFVTVVLLGIGAVAAYVAFLNHTVSSNISHDRLLPDPMLPFEGEDGEMVTPSAPPRSDAAGDALNFLVIGSDSRDLSQERGRSDVMVLVHISHDRDSVHLVHFPRDLFVEIPGYSRKNKLNASYAFGGAPLLVETVQPLIGVPIDHVAIVNFESFKAMTDAIGGVDVNVAEGSPDFPEGTTHMDGETGLKFVRERYALSQGDISRGQRQQAFIKAIMLKALSGSTLTNPARLANFVDAATTNLVVDEALEVGDMRDLAFAMRGVRGGDIHFVTAPWTGIGNDSYAGSIVLPAEDQFAVLAEHLQNDTMDEYVDDVSPKSGFGG</sequence>
<keyword evidence="3" id="KW-0472">Membrane</keyword>
<evidence type="ECO:0000313" key="6">
    <source>
        <dbReference type="Proteomes" id="UP000319516"/>
    </source>
</evidence>
<dbReference type="Proteomes" id="UP000319516">
    <property type="component" value="Unassembled WGS sequence"/>
</dbReference>
<feature type="region of interest" description="Disordered" evidence="2">
    <location>
        <begin position="1"/>
        <end position="51"/>
    </location>
</feature>
<dbReference type="PANTHER" id="PTHR33392">
    <property type="entry name" value="POLYISOPRENYL-TEICHOIC ACID--PEPTIDOGLYCAN TEICHOIC ACID TRANSFERASE TAGU"/>
    <property type="match status" value="1"/>
</dbReference>
<dbReference type="Pfam" id="PF03816">
    <property type="entry name" value="LytR_cpsA_psr"/>
    <property type="match status" value="1"/>
</dbReference>
<dbReference type="OrthoDB" id="9782542at2"/>
<feature type="compositionally biased region" description="Low complexity" evidence="2">
    <location>
        <begin position="42"/>
        <end position="51"/>
    </location>
</feature>
<dbReference type="AlphaFoldDB" id="A0A542YNY7"/>
<gene>
    <name evidence="5" type="ORF">FB467_0916</name>
</gene>
<organism evidence="5 6">
    <name type="scientific">Ornithinicoccus hortensis</name>
    <dbReference type="NCBI Taxonomy" id="82346"/>
    <lineage>
        <taxon>Bacteria</taxon>
        <taxon>Bacillati</taxon>
        <taxon>Actinomycetota</taxon>
        <taxon>Actinomycetes</taxon>
        <taxon>Micrococcales</taxon>
        <taxon>Intrasporangiaceae</taxon>
        <taxon>Ornithinicoccus</taxon>
    </lineage>
</organism>
<protein>
    <submittedName>
        <fullName evidence="5">LytR family transcriptional attenuator</fullName>
    </submittedName>
</protein>
<feature type="compositionally biased region" description="Basic and acidic residues" evidence="2">
    <location>
        <begin position="1"/>
        <end position="16"/>
    </location>
</feature>
<dbReference type="Gene3D" id="3.40.630.190">
    <property type="entry name" value="LCP protein"/>
    <property type="match status" value="1"/>
</dbReference>
<feature type="compositionally biased region" description="Acidic residues" evidence="2">
    <location>
        <begin position="17"/>
        <end position="32"/>
    </location>
</feature>